<proteinExistence type="predicted"/>
<evidence type="ECO:0000256" key="1">
    <source>
        <dbReference type="SAM" id="MobiDB-lite"/>
    </source>
</evidence>
<reference evidence="2 3" key="1">
    <citation type="journal article" date="2019" name="Sci. Rep.">
        <title>Orb-weaving spider Araneus ventricosus genome elucidates the spidroin gene catalogue.</title>
        <authorList>
            <person name="Kono N."/>
            <person name="Nakamura H."/>
            <person name="Ohtoshi R."/>
            <person name="Moran D.A.P."/>
            <person name="Shinohara A."/>
            <person name="Yoshida Y."/>
            <person name="Fujiwara M."/>
            <person name="Mori M."/>
            <person name="Tomita M."/>
            <person name="Arakawa K."/>
        </authorList>
    </citation>
    <scope>NUCLEOTIDE SEQUENCE [LARGE SCALE GENOMIC DNA]</scope>
</reference>
<dbReference type="AlphaFoldDB" id="A0A4Y2NBQ0"/>
<gene>
    <name evidence="2" type="ORF">AVEN_232563_1</name>
</gene>
<dbReference type="EMBL" id="BGPR01208284">
    <property type="protein sequence ID" value="GBN35567.1"/>
    <property type="molecule type" value="Genomic_DNA"/>
</dbReference>
<sequence length="51" mass="5684">MLTLLKENFTLLESTTSSPTPMAKEPEKSAMPLPVKSPILTRTVRRVHFSA</sequence>
<dbReference type="Proteomes" id="UP000499080">
    <property type="component" value="Unassembled WGS sequence"/>
</dbReference>
<evidence type="ECO:0000313" key="3">
    <source>
        <dbReference type="Proteomes" id="UP000499080"/>
    </source>
</evidence>
<keyword evidence="3" id="KW-1185">Reference proteome</keyword>
<evidence type="ECO:0000313" key="2">
    <source>
        <dbReference type="EMBL" id="GBN35567.1"/>
    </source>
</evidence>
<feature type="non-terminal residue" evidence="2">
    <location>
        <position position="51"/>
    </location>
</feature>
<organism evidence="2 3">
    <name type="scientific">Araneus ventricosus</name>
    <name type="common">Orbweaver spider</name>
    <name type="synonym">Epeira ventricosa</name>
    <dbReference type="NCBI Taxonomy" id="182803"/>
    <lineage>
        <taxon>Eukaryota</taxon>
        <taxon>Metazoa</taxon>
        <taxon>Ecdysozoa</taxon>
        <taxon>Arthropoda</taxon>
        <taxon>Chelicerata</taxon>
        <taxon>Arachnida</taxon>
        <taxon>Araneae</taxon>
        <taxon>Araneomorphae</taxon>
        <taxon>Entelegynae</taxon>
        <taxon>Araneoidea</taxon>
        <taxon>Araneidae</taxon>
        <taxon>Araneus</taxon>
    </lineage>
</organism>
<comment type="caution">
    <text evidence="2">The sequence shown here is derived from an EMBL/GenBank/DDBJ whole genome shotgun (WGS) entry which is preliminary data.</text>
</comment>
<accession>A0A4Y2NBQ0</accession>
<name>A0A4Y2NBQ0_ARAVE</name>
<feature type="region of interest" description="Disordered" evidence="1">
    <location>
        <begin position="13"/>
        <end position="36"/>
    </location>
</feature>
<protein>
    <submittedName>
        <fullName evidence="2">Uncharacterized protein</fullName>
    </submittedName>
</protein>